<organism evidence="2 3">
    <name type="scientific">Propioniciclava sinopodophylli</name>
    <dbReference type="NCBI Taxonomy" id="1837344"/>
    <lineage>
        <taxon>Bacteria</taxon>
        <taxon>Bacillati</taxon>
        <taxon>Actinomycetota</taxon>
        <taxon>Actinomycetes</taxon>
        <taxon>Propionibacteriales</taxon>
        <taxon>Propionibacteriaceae</taxon>
        <taxon>Propioniciclava</taxon>
    </lineage>
</organism>
<dbReference type="RefSeq" id="WP_131167337.1">
    <property type="nucleotide sequence ID" value="NZ_SDMQ01000003.1"/>
</dbReference>
<evidence type="ECO:0000313" key="3">
    <source>
        <dbReference type="Proteomes" id="UP000292373"/>
    </source>
</evidence>
<protein>
    <recommendedName>
        <fullName evidence="4">N-acetyltransferase domain-containing protein</fullName>
    </recommendedName>
</protein>
<evidence type="ECO:0008006" key="4">
    <source>
        <dbReference type="Google" id="ProtNLM"/>
    </source>
</evidence>
<proteinExistence type="predicted"/>
<feature type="transmembrane region" description="Helical" evidence="1">
    <location>
        <begin position="32"/>
        <end position="51"/>
    </location>
</feature>
<keyword evidence="1" id="KW-0472">Membrane</keyword>
<dbReference type="OrthoDB" id="677174at2"/>
<sequence>MNWVELIGYVASALVAVSFMMKSLVRLRWVSLIGSVIFALYGVLIGAWPVVITNSIVVIANAVRLRKEFGAGSATTAVPIDVEAPFLKDYLAANADEIAHSQPEYHPSEHDTFVRLVNRDGLPAGVLIGEPVGKELLVKLDYVSPAYRDSLGARWLFGAGRSTFTDAGFTRLVAHAHTSLHRSYLELVGFRPEGNAYVLDLA</sequence>
<dbReference type="AlphaFoldDB" id="A0A4Q9KFZ5"/>
<accession>A0A4Q9KFZ5</accession>
<gene>
    <name evidence="2" type="ORF">ET989_04350</name>
</gene>
<dbReference type="EMBL" id="SDMQ01000003">
    <property type="protein sequence ID" value="TBT86552.1"/>
    <property type="molecule type" value="Genomic_DNA"/>
</dbReference>
<name>A0A4Q9KFZ5_9ACTN</name>
<keyword evidence="1" id="KW-0812">Transmembrane</keyword>
<feature type="transmembrane region" description="Helical" evidence="1">
    <location>
        <begin position="6"/>
        <end position="25"/>
    </location>
</feature>
<keyword evidence="1" id="KW-1133">Transmembrane helix</keyword>
<evidence type="ECO:0000313" key="2">
    <source>
        <dbReference type="EMBL" id="TBT86552.1"/>
    </source>
</evidence>
<keyword evidence="3" id="KW-1185">Reference proteome</keyword>
<dbReference type="InterPro" id="IPR016181">
    <property type="entry name" value="Acyl_CoA_acyltransferase"/>
</dbReference>
<reference evidence="2 3" key="1">
    <citation type="submission" date="2019-01" db="EMBL/GenBank/DDBJ databases">
        <title>Lactibacter flavus gen. nov., sp. nov., a novel bacterium of the family Propionibacteriaceae isolated from raw milk and dairy products.</title>
        <authorList>
            <person name="Huptas C."/>
            <person name="Wenning M."/>
            <person name="Breitenwieser F."/>
            <person name="Doll E."/>
            <person name="Von Neubeck M."/>
            <person name="Busse H.-J."/>
            <person name="Scherer S."/>
        </authorList>
    </citation>
    <scope>NUCLEOTIDE SEQUENCE [LARGE SCALE GENOMIC DNA]</scope>
    <source>
        <strain evidence="2 3">KCTC 33808</strain>
    </source>
</reference>
<comment type="caution">
    <text evidence="2">The sequence shown here is derived from an EMBL/GenBank/DDBJ whole genome shotgun (WGS) entry which is preliminary data.</text>
</comment>
<dbReference type="SUPFAM" id="SSF55729">
    <property type="entry name" value="Acyl-CoA N-acyltransferases (Nat)"/>
    <property type="match status" value="1"/>
</dbReference>
<dbReference type="Proteomes" id="UP000292373">
    <property type="component" value="Unassembled WGS sequence"/>
</dbReference>
<evidence type="ECO:0000256" key="1">
    <source>
        <dbReference type="SAM" id="Phobius"/>
    </source>
</evidence>